<dbReference type="PANTHER" id="PTHR24421">
    <property type="entry name" value="NITRATE/NITRITE SENSOR PROTEIN NARX-RELATED"/>
    <property type="match status" value="1"/>
</dbReference>
<dbReference type="Pfam" id="PF07730">
    <property type="entry name" value="HisKA_3"/>
    <property type="match status" value="1"/>
</dbReference>
<evidence type="ECO:0000256" key="14">
    <source>
        <dbReference type="ARBA" id="ARBA00022748"/>
    </source>
</evidence>
<accession>A0AAE3VUJ9</accession>
<dbReference type="EC" id="2.7.13.3" evidence="5"/>
<keyword evidence="23" id="KW-1185">Reference proteome</keyword>
<evidence type="ECO:0000256" key="18">
    <source>
        <dbReference type="ARBA" id="ARBA00023012"/>
    </source>
</evidence>
<evidence type="ECO:0000256" key="9">
    <source>
        <dbReference type="ARBA" id="ARBA00022519"/>
    </source>
</evidence>
<gene>
    <name evidence="22" type="ORF">J2S42_000283</name>
</gene>
<keyword evidence="18" id="KW-0902">Two-component regulatory system</keyword>
<evidence type="ECO:0000256" key="4">
    <source>
        <dbReference type="ARBA" id="ARBA00008741"/>
    </source>
</evidence>
<keyword evidence="12 20" id="KW-0812">Transmembrane</keyword>
<keyword evidence="14" id="KW-0201">Cytochrome c-type biogenesis</keyword>
<dbReference type="Proteomes" id="UP001240236">
    <property type="component" value="Unassembled WGS sequence"/>
</dbReference>
<dbReference type="Pfam" id="PF02518">
    <property type="entry name" value="HATPase_c"/>
    <property type="match status" value="1"/>
</dbReference>
<evidence type="ECO:0000256" key="12">
    <source>
        <dbReference type="ARBA" id="ARBA00022692"/>
    </source>
</evidence>
<keyword evidence="9" id="KW-0997">Cell inner membrane</keyword>
<evidence type="ECO:0000256" key="7">
    <source>
        <dbReference type="ARBA" id="ARBA00022448"/>
    </source>
</evidence>
<evidence type="ECO:0000256" key="17">
    <source>
        <dbReference type="ARBA" id="ARBA00022989"/>
    </source>
</evidence>
<evidence type="ECO:0000256" key="10">
    <source>
        <dbReference type="ARBA" id="ARBA00022553"/>
    </source>
</evidence>
<organism evidence="22 23">
    <name type="scientific">Catenuloplanes indicus</name>
    <dbReference type="NCBI Taxonomy" id="137267"/>
    <lineage>
        <taxon>Bacteria</taxon>
        <taxon>Bacillati</taxon>
        <taxon>Actinomycetota</taxon>
        <taxon>Actinomycetes</taxon>
        <taxon>Micromonosporales</taxon>
        <taxon>Micromonosporaceae</taxon>
        <taxon>Catenuloplanes</taxon>
    </lineage>
</organism>
<dbReference type="InterPro" id="IPR007078">
    <property type="entry name" value="Haem_export_protD_CcmD"/>
</dbReference>
<comment type="catalytic activity">
    <reaction evidence="1">
        <text>ATP + protein L-histidine = ADP + protein N-phospho-L-histidine.</text>
        <dbReference type="EC" id="2.7.13.3"/>
    </reaction>
</comment>
<evidence type="ECO:0000256" key="20">
    <source>
        <dbReference type="SAM" id="Phobius"/>
    </source>
</evidence>
<dbReference type="RefSeq" id="WP_307234379.1">
    <property type="nucleotide sequence ID" value="NZ_JAUSUZ010000001.1"/>
</dbReference>
<keyword evidence="19 20" id="KW-0472">Membrane</keyword>
<dbReference type="SUPFAM" id="SSF55874">
    <property type="entry name" value="ATPase domain of HSP90 chaperone/DNA topoisomerase II/histidine kinase"/>
    <property type="match status" value="1"/>
</dbReference>
<dbReference type="AlphaFoldDB" id="A0AAE3VUJ9"/>
<evidence type="ECO:0000259" key="21">
    <source>
        <dbReference type="SMART" id="SM00387"/>
    </source>
</evidence>
<dbReference type="InterPro" id="IPR050482">
    <property type="entry name" value="Sensor_HK_TwoCompSys"/>
</dbReference>
<feature type="transmembrane region" description="Helical" evidence="20">
    <location>
        <begin position="42"/>
        <end position="60"/>
    </location>
</feature>
<keyword evidence="17 20" id="KW-1133">Transmembrane helix</keyword>
<evidence type="ECO:0000256" key="6">
    <source>
        <dbReference type="ARBA" id="ARBA00016461"/>
    </source>
</evidence>
<evidence type="ECO:0000256" key="13">
    <source>
        <dbReference type="ARBA" id="ARBA00022741"/>
    </source>
</evidence>
<keyword evidence="15" id="KW-0418">Kinase</keyword>
<keyword evidence="10" id="KW-0597">Phosphoprotein</keyword>
<evidence type="ECO:0000313" key="22">
    <source>
        <dbReference type="EMBL" id="MDQ0363614.1"/>
    </source>
</evidence>
<keyword evidence="13" id="KW-0547">Nucleotide-binding</keyword>
<feature type="transmembrane region" description="Helical" evidence="20">
    <location>
        <begin position="98"/>
        <end position="115"/>
    </location>
</feature>
<protein>
    <recommendedName>
        <fullName evidence="6">Heme exporter protein D</fullName>
        <ecNumber evidence="5">2.7.13.3</ecNumber>
    </recommendedName>
</protein>
<dbReference type="CDD" id="cd16917">
    <property type="entry name" value="HATPase_UhpB-NarQ-NarX-like"/>
    <property type="match status" value="1"/>
</dbReference>
<sequence>MPVPPRRLPPGGWVALLWSIAVFWALRGYSGLPGLPSVLSPRPIWCWAVVAAAAATGLGASTQVRRRPLTALYLLVVCAIAVVLAVGPQGLAAHPDQMLGLFLLAADLVLARIVMTRQPRAWSAALLPVLAALPVAALLRVVFRQPFPSDDVGVTIDETVWLAYAVLPAMVAGLLSYSVRQGREYARRLREQAAEQAVVAERLRISRELHDHVAHSVGVIALQAGAAARVMESQPERAREAMRAIEATSRDTLAGLRRMLGSLRHAEQAPLRPAPGLADLDQLVAAATAAGVAVDLTVSGEQRTLAADVELSAYRIIQESLTNVLRHADAETCRISVDYGPGELAIEVADDGCGGDPATGGFGLTGLRERVALVNGTITAGTRRGGGFRVAARLPVAT</sequence>
<evidence type="ECO:0000256" key="11">
    <source>
        <dbReference type="ARBA" id="ARBA00022679"/>
    </source>
</evidence>
<dbReference type="InterPro" id="IPR036890">
    <property type="entry name" value="HATPase_C_sf"/>
</dbReference>
<evidence type="ECO:0000256" key="2">
    <source>
        <dbReference type="ARBA" id="ARBA00002442"/>
    </source>
</evidence>
<comment type="similarity">
    <text evidence="4">Belongs to the CcmD/CycX/HelD family.</text>
</comment>
<evidence type="ECO:0000256" key="19">
    <source>
        <dbReference type="ARBA" id="ARBA00023136"/>
    </source>
</evidence>
<dbReference type="GO" id="GO:0046983">
    <property type="term" value="F:protein dimerization activity"/>
    <property type="evidence" value="ECO:0007669"/>
    <property type="project" value="InterPro"/>
</dbReference>
<feature type="transmembrane region" description="Helical" evidence="20">
    <location>
        <begin position="12"/>
        <end position="30"/>
    </location>
</feature>
<dbReference type="Gene3D" id="3.30.565.10">
    <property type="entry name" value="Histidine kinase-like ATPase, C-terminal domain"/>
    <property type="match status" value="1"/>
</dbReference>
<keyword evidence="16" id="KW-0067">ATP-binding</keyword>
<dbReference type="GO" id="GO:0017004">
    <property type="term" value="P:cytochrome complex assembly"/>
    <property type="evidence" value="ECO:0007669"/>
    <property type="project" value="UniProtKB-KW"/>
</dbReference>
<comment type="function">
    <text evidence="2">Required for the export of heme to the periplasm for the biogenesis of c-type cytochromes.</text>
</comment>
<keyword evidence="7" id="KW-0813">Transport</keyword>
<dbReference type="PANTHER" id="PTHR24421:SF10">
    <property type="entry name" value="NITRATE_NITRITE SENSOR PROTEIN NARQ"/>
    <property type="match status" value="1"/>
</dbReference>
<dbReference type="GO" id="GO:0000155">
    <property type="term" value="F:phosphorelay sensor kinase activity"/>
    <property type="evidence" value="ECO:0007669"/>
    <property type="project" value="InterPro"/>
</dbReference>
<evidence type="ECO:0000256" key="1">
    <source>
        <dbReference type="ARBA" id="ARBA00000085"/>
    </source>
</evidence>
<evidence type="ECO:0000313" key="23">
    <source>
        <dbReference type="Proteomes" id="UP001240236"/>
    </source>
</evidence>
<comment type="subcellular location">
    <subcellularLocation>
        <location evidence="3">Cell inner membrane</location>
        <topology evidence="3">Single-pass membrane protein</topology>
    </subcellularLocation>
</comment>
<reference evidence="22 23" key="1">
    <citation type="submission" date="2023-07" db="EMBL/GenBank/DDBJ databases">
        <title>Sequencing the genomes of 1000 actinobacteria strains.</title>
        <authorList>
            <person name="Klenk H.-P."/>
        </authorList>
    </citation>
    <scope>NUCLEOTIDE SEQUENCE [LARGE SCALE GENOMIC DNA]</scope>
    <source>
        <strain evidence="22 23">DSM 44709</strain>
    </source>
</reference>
<feature type="transmembrane region" description="Helical" evidence="20">
    <location>
        <begin position="122"/>
        <end position="141"/>
    </location>
</feature>
<keyword evidence="8" id="KW-1003">Cell membrane</keyword>
<keyword evidence="11" id="KW-0808">Transferase</keyword>
<dbReference type="Gene3D" id="1.20.5.1930">
    <property type="match status" value="1"/>
</dbReference>
<dbReference type="NCBIfam" id="TIGR03141">
    <property type="entry name" value="cytochro_ccmD"/>
    <property type="match status" value="1"/>
</dbReference>
<dbReference type="GO" id="GO:0015886">
    <property type="term" value="P:heme transport"/>
    <property type="evidence" value="ECO:0007669"/>
    <property type="project" value="InterPro"/>
</dbReference>
<evidence type="ECO:0000256" key="16">
    <source>
        <dbReference type="ARBA" id="ARBA00022840"/>
    </source>
</evidence>
<evidence type="ECO:0000256" key="15">
    <source>
        <dbReference type="ARBA" id="ARBA00022777"/>
    </source>
</evidence>
<dbReference type="InterPro" id="IPR011712">
    <property type="entry name" value="Sig_transdc_His_kin_sub3_dim/P"/>
</dbReference>
<feature type="domain" description="Histidine kinase/HSP90-like ATPase" evidence="21">
    <location>
        <begin position="308"/>
        <end position="398"/>
    </location>
</feature>
<feature type="transmembrane region" description="Helical" evidence="20">
    <location>
        <begin position="72"/>
        <end position="92"/>
    </location>
</feature>
<comment type="caution">
    <text evidence="22">The sequence shown here is derived from an EMBL/GenBank/DDBJ whole genome shotgun (WGS) entry which is preliminary data.</text>
</comment>
<proteinExistence type="inferred from homology"/>
<dbReference type="GO" id="GO:0005524">
    <property type="term" value="F:ATP binding"/>
    <property type="evidence" value="ECO:0007669"/>
    <property type="project" value="UniProtKB-KW"/>
</dbReference>
<name>A0AAE3VUJ9_9ACTN</name>
<dbReference type="EMBL" id="JAUSUZ010000001">
    <property type="protein sequence ID" value="MDQ0363614.1"/>
    <property type="molecule type" value="Genomic_DNA"/>
</dbReference>
<evidence type="ECO:0000256" key="5">
    <source>
        <dbReference type="ARBA" id="ARBA00012438"/>
    </source>
</evidence>
<evidence type="ECO:0000256" key="3">
    <source>
        <dbReference type="ARBA" id="ARBA00004377"/>
    </source>
</evidence>
<feature type="transmembrane region" description="Helical" evidence="20">
    <location>
        <begin position="161"/>
        <end position="179"/>
    </location>
</feature>
<evidence type="ECO:0000256" key="8">
    <source>
        <dbReference type="ARBA" id="ARBA00022475"/>
    </source>
</evidence>
<dbReference type="InterPro" id="IPR003594">
    <property type="entry name" value="HATPase_dom"/>
</dbReference>
<dbReference type="SMART" id="SM00387">
    <property type="entry name" value="HATPase_c"/>
    <property type="match status" value="1"/>
</dbReference>
<dbReference type="GO" id="GO:0005886">
    <property type="term" value="C:plasma membrane"/>
    <property type="evidence" value="ECO:0007669"/>
    <property type="project" value="UniProtKB-SubCell"/>
</dbReference>